<dbReference type="PRINTS" id="PR00420">
    <property type="entry name" value="RNGMNOXGNASE"/>
</dbReference>
<dbReference type="RefSeq" id="WP_142550520.1">
    <property type="nucleotide sequence ID" value="NZ_VIFX01000002.1"/>
</dbReference>
<evidence type="ECO:0000259" key="5">
    <source>
        <dbReference type="Pfam" id="PF01494"/>
    </source>
</evidence>
<evidence type="ECO:0000256" key="2">
    <source>
        <dbReference type="ARBA" id="ARBA00022630"/>
    </source>
</evidence>
<organism evidence="6 7">
    <name type="scientific">Mycolicibacterium hodleri</name>
    <dbReference type="NCBI Taxonomy" id="49897"/>
    <lineage>
        <taxon>Bacteria</taxon>
        <taxon>Bacillati</taxon>
        <taxon>Actinomycetota</taxon>
        <taxon>Actinomycetes</taxon>
        <taxon>Mycobacteriales</taxon>
        <taxon>Mycobacteriaceae</taxon>
        <taxon>Mycolicibacterium</taxon>
    </lineage>
</organism>
<sequence length="390" mass="41197">MSRRFLVIGAGISGLATAVALQRRGHDVTVLEERVDASSGTAISIWPNALAALDRIGLGDAVRESGGRVSAGAMRWSDGTWLRRPSPERIVAALGEPLVVVRRSVLTRILADALTEGTVESGVAASELVLTATGVRVTTSDGGTREVAAVVGADGVGSMVARHLNGTLRRRYAGYTAWRGIAEYALDPSLAGETVGIGTEFGHVPLGATHTYWFGTERQPEGGVSPAGELTHLRSRYGSWVDPVPALLAATDPADVLRSDLYDREPARQWSRGPVVLVGDAAHPMRPHLGQGGCQGLEDAATLAHCVDAVDDLPGAFARFAEMRRRRTMALTRESRLFGRIVNARPALLGAAAMRASAVVPEAVLRRHLASVAGRAAFVLSSDRSERPSG</sequence>
<keyword evidence="7" id="KW-1185">Reference proteome</keyword>
<dbReference type="SUPFAM" id="SSF51905">
    <property type="entry name" value="FAD/NAD(P)-binding domain"/>
    <property type="match status" value="1"/>
</dbReference>
<comment type="caution">
    <text evidence="6">The sequence shown here is derived from an EMBL/GenBank/DDBJ whole genome shotgun (WGS) entry which is preliminary data.</text>
</comment>
<protein>
    <submittedName>
        <fullName evidence="6">FAD-dependent oxidoreductase</fullName>
    </submittedName>
</protein>
<dbReference type="Proteomes" id="UP000315759">
    <property type="component" value="Unassembled WGS sequence"/>
</dbReference>
<gene>
    <name evidence="6" type="ORF">D8S82_02555</name>
</gene>
<evidence type="ECO:0000256" key="1">
    <source>
        <dbReference type="ARBA" id="ARBA00001974"/>
    </source>
</evidence>
<dbReference type="InterPro" id="IPR002938">
    <property type="entry name" value="FAD-bd"/>
</dbReference>
<dbReference type="PANTHER" id="PTHR46496">
    <property type="match status" value="1"/>
</dbReference>
<keyword evidence="3" id="KW-0274">FAD</keyword>
<dbReference type="AlphaFoldDB" id="A0A544W845"/>
<dbReference type="GO" id="GO:0071949">
    <property type="term" value="F:FAD binding"/>
    <property type="evidence" value="ECO:0007669"/>
    <property type="project" value="InterPro"/>
</dbReference>
<dbReference type="EMBL" id="VIFX01000002">
    <property type="protein sequence ID" value="TQR88400.1"/>
    <property type="molecule type" value="Genomic_DNA"/>
</dbReference>
<evidence type="ECO:0000313" key="7">
    <source>
        <dbReference type="Proteomes" id="UP000315759"/>
    </source>
</evidence>
<feature type="domain" description="FAD-binding" evidence="5">
    <location>
        <begin position="6"/>
        <end position="305"/>
    </location>
</feature>
<comment type="cofactor">
    <cofactor evidence="1">
        <name>FAD</name>
        <dbReference type="ChEBI" id="CHEBI:57692"/>
    </cofactor>
</comment>
<evidence type="ECO:0000256" key="4">
    <source>
        <dbReference type="ARBA" id="ARBA00023002"/>
    </source>
</evidence>
<dbReference type="Pfam" id="PF01494">
    <property type="entry name" value="FAD_binding_3"/>
    <property type="match status" value="1"/>
</dbReference>
<proteinExistence type="predicted"/>
<reference evidence="6 7" key="1">
    <citation type="submission" date="2018-10" db="EMBL/GenBank/DDBJ databases">
        <title>Draft genome of Mycobacterium hodleri strain B.</title>
        <authorList>
            <person name="Amande T.J."/>
            <person name="Mcgenity T.J."/>
        </authorList>
    </citation>
    <scope>NUCLEOTIDE SEQUENCE [LARGE SCALE GENOMIC DNA]</scope>
    <source>
        <strain evidence="6 7">B</strain>
    </source>
</reference>
<dbReference type="Gene3D" id="3.50.50.60">
    <property type="entry name" value="FAD/NAD(P)-binding domain"/>
    <property type="match status" value="1"/>
</dbReference>
<name>A0A544W845_9MYCO</name>
<evidence type="ECO:0000256" key="3">
    <source>
        <dbReference type="ARBA" id="ARBA00022827"/>
    </source>
</evidence>
<dbReference type="GO" id="GO:0016491">
    <property type="term" value="F:oxidoreductase activity"/>
    <property type="evidence" value="ECO:0007669"/>
    <property type="project" value="UniProtKB-KW"/>
</dbReference>
<evidence type="ECO:0000313" key="6">
    <source>
        <dbReference type="EMBL" id="TQR88400.1"/>
    </source>
</evidence>
<keyword evidence="4" id="KW-0560">Oxidoreductase</keyword>
<dbReference type="InterPro" id="IPR036188">
    <property type="entry name" value="FAD/NAD-bd_sf"/>
</dbReference>
<dbReference type="PANTHER" id="PTHR46496:SF1">
    <property type="entry name" value="ZEAXANTHIN EPOXIDASE, CHLOROPLASTIC"/>
    <property type="match status" value="1"/>
</dbReference>
<accession>A0A544W845</accession>
<keyword evidence="2" id="KW-0285">Flavoprotein</keyword>